<evidence type="ECO:0000313" key="2">
    <source>
        <dbReference type="Proteomes" id="UP000001349"/>
    </source>
</evidence>
<protein>
    <submittedName>
        <fullName evidence="1">Uncharacterized protein</fullName>
    </submittedName>
</protein>
<dbReference type="EMBL" id="CP001348">
    <property type="protein sequence ID" value="ACL76694.1"/>
    <property type="molecule type" value="Genomic_DNA"/>
</dbReference>
<gene>
    <name evidence="1" type="ordered locus">Ccel_2360</name>
</gene>
<dbReference type="eggNOG" id="ENOG5033RVK">
    <property type="taxonomic scope" value="Bacteria"/>
</dbReference>
<keyword evidence="2" id="KW-1185">Reference proteome</keyword>
<organism evidence="1 2">
    <name type="scientific">Ruminiclostridium cellulolyticum (strain ATCC 35319 / DSM 5812 / JCM 6584 / H10)</name>
    <name type="common">Clostridium cellulolyticum</name>
    <dbReference type="NCBI Taxonomy" id="394503"/>
    <lineage>
        <taxon>Bacteria</taxon>
        <taxon>Bacillati</taxon>
        <taxon>Bacillota</taxon>
        <taxon>Clostridia</taxon>
        <taxon>Eubacteriales</taxon>
        <taxon>Oscillospiraceae</taxon>
        <taxon>Ruminiclostridium</taxon>
    </lineage>
</organism>
<accession>B8I5F8</accession>
<evidence type="ECO:0000313" key="1">
    <source>
        <dbReference type="EMBL" id="ACL76694.1"/>
    </source>
</evidence>
<dbReference type="AlphaFoldDB" id="B8I5F8"/>
<proteinExistence type="predicted"/>
<name>B8I5F8_RUMCH</name>
<dbReference type="HOGENOM" id="CLU_2141520_0_0_9"/>
<dbReference type="KEGG" id="cce:Ccel_2360"/>
<reference evidence="1 2" key="1">
    <citation type="submission" date="2009-01" db="EMBL/GenBank/DDBJ databases">
        <title>Complete sequence of Clostridium cellulolyticum H10.</title>
        <authorList>
            <consortium name="US DOE Joint Genome Institute"/>
            <person name="Lucas S."/>
            <person name="Copeland A."/>
            <person name="Lapidus A."/>
            <person name="Glavina del Rio T."/>
            <person name="Dalin E."/>
            <person name="Tice H."/>
            <person name="Bruce D."/>
            <person name="Goodwin L."/>
            <person name="Pitluck S."/>
            <person name="Chertkov O."/>
            <person name="Saunders E."/>
            <person name="Brettin T."/>
            <person name="Detter J.C."/>
            <person name="Han C."/>
            <person name="Larimer F."/>
            <person name="Land M."/>
            <person name="Hauser L."/>
            <person name="Kyrpides N."/>
            <person name="Ivanova N."/>
            <person name="Zhou J."/>
            <person name="Richardson P."/>
        </authorList>
    </citation>
    <scope>NUCLEOTIDE SEQUENCE [LARGE SCALE GENOMIC DNA]</scope>
    <source>
        <strain evidence="2">ATCC 35319 / DSM 5812 / JCM 6584 / H10</strain>
    </source>
</reference>
<dbReference type="Proteomes" id="UP000001349">
    <property type="component" value="Chromosome"/>
</dbReference>
<sequence precursor="true">MLIKNYKKLVLLVILAFTLSGTFLLTPIVNAQVTVMYDTPADGFDSTLQTSNWSAIGYYWTAAPIATPGKLSVTYDGSTFQADGVTLNSDNYGYGAYSTIMPPNVKTNIFKF</sequence>
<dbReference type="RefSeq" id="WP_015925786.1">
    <property type="nucleotide sequence ID" value="NC_011898.1"/>
</dbReference>